<dbReference type="Proteomes" id="UP000186922">
    <property type="component" value="Unassembled WGS sequence"/>
</dbReference>
<dbReference type="SUPFAM" id="SSF56281">
    <property type="entry name" value="Metallo-hydrolase/oxidoreductase"/>
    <property type="match status" value="1"/>
</dbReference>
<dbReference type="Gene3D" id="3.40.50.10890">
    <property type="match status" value="1"/>
</dbReference>
<dbReference type="Pfam" id="PF16661">
    <property type="entry name" value="Lactamase_B_6"/>
    <property type="match status" value="1"/>
</dbReference>
<dbReference type="OrthoDB" id="5600060at2759"/>
<dbReference type="InterPro" id="IPR027074">
    <property type="entry name" value="Integrator_9su"/>
</dbReference>
<evidence type="ECO:0000313" key="7">
    <source>
        <dbReference type="EMBL" id="GAV00866.1"/>
    </source>
</evidence>
<dbReference type="GO" id="GO:0005737">
    <property type="term" value="C:cytoplasm"/>
    <property type="evidence" value="ECO:0007669"/>
    <property type="project" value="UniProtKB-SubCell"/>
</dbReference>
<gene>
    <name evidence="7" type="primary">RvY_11655</name>
    <name evidence="7" type="synonym">RvY_11655.1</name>
    <name evidence="7" type="ORF">RvY_11655-1</name>
</gene>
<evidence type="ECO:0000256" key="1">
    <source>
        <dbReference type="ARBA" id="ARBA00004123"/>
    </source>
</evidence>
<dbReference type="InterPro" id="IPR036866">
    <property type="entry name" value="RibonucZ/Hydroxyglut_hydro"/>
</dbReference>
<dbReference type="Pfam" id="PF10996">
    <property type="entry name" value="Beta-Casp"/>
    <property type="match status" value="1"/>
</dbReference>
<dbReference type="SMART" id="SM01027">
    <property type="entry name" value="Beta-Casp"/>
    <property type="match status" value="1"/>
</dbReference>
<dbReference type="PANTHER" id="PTHR46094">
    <property type="entry name" value="INTEGRATOR COMPLEX SUBUNIT 9"/>
    <property type="match status" value="1"/>
</dbReference>
<dbReference type="GO" id="GO:0032039">
    <property type="term" value="C:integrator complex"/>
    <property type="evidence" value="ECO:0007669"/>
    <property type="project" value="InterPro"/>
</dbReference>
<evidence type="ECO:0000256" key="4">
    <source>
        <dbReference type="ARBA" id="ARBA00022490"/>
    </source>
</evidence>
<protein>
    <recommendedName>
        <fullName evidence="6">Beta-Casp domain-containing protein</fullName>
    </recommendedName>
</protein>
<proteinExistence type="inferred from homology"/>
<dbReference type="STRING" id="947166.A0A1D1VJ90"/>
<evidence type="ECO:0000256" key="5">
    <source>
        <dbReference type="ARBA" id="ARBA00023242"/>
    </source>
</evidence>
<feature type="domain" description="Beta-Casp" evidence="6">
    <location>
        <begin position="307"/>
        <end position="430"/>
    </location>
</feature>
<accession>A0A1D1VJ90</accession>
<dbReference type="InterPro" id="IPR001279">
    <property type="entry name" value="Metallo-B-lactamas"/>
</dbReference>
<reference evidence="7 8" key="1">
    <citation type="journal article" date="2016" name="Nat. Commun.">
        <title>Extremotolerant tardigrade genome and improved radiotolerance of human cultured cells by tardigrade-unique protein.</title>
        <authorList>
            <person name="Hashimoto T."/>
            <person name="Horikawa D.D."/>
            <person name="Saito Y."/>
            <person name="Kuwahara H."/>
            <person name="Kozuka-Hata H."/>
            <person name="Shin-I T."/>
            <person name="Minakuchi Y."/>
            <person name="Ohishi K."/>
            <person name="Motoyama A."/>
            <person name="Aizu T."/>
            <person name="Enomoto A."/>
            <person name="Kondo K."/>
            <person name="Tanaka S."/>
            <person name="Hara Y."/>
            <person name="Koshikawa S."/>
            <person name="Sagara H."/>
            <person name="Miura T."/>
            <person name="Yokobori S."/>
            <person name="Miyagawa K."/>
            <person name="Suzuki Y."/>
            <person name="Kubo T."/>
            <person name="Oyama M."/>
            <person name="Kohara Y."/>
            <person name="Fujiyama A."/>
            <person name="Arakawa K."/>
            <person name="Katayama T."/>
            <person name="Toyoda A."/>
            <person name="Kunieda T."/>
        </authorList>
    </citation>
    <scope>NUCLEOTIDE SEQUENCE [LARGE SCALE GENOMIC DNA]</scope>
    <source>
        <strain evidence="7 8">YOKOZUNA-1</strain>
    </source>
</reference>
<name>A0A1D1VJ90_RAMVA</name>
<dbReference type="GO" id="GO:0034472">
    <property type="term" value="P:snRNA 3'-end processing"/>
    <property type="evidence" value="ECO:0007669"/>
    <property type="project" value="TreeGrafter"/>
</dbReference>
<organism evidence="7 8">
    <name type="scientific">Ramazzottius varieornatus</name>
    <name type="common">Water bear</name>
    <name type="synonym">Tardigrade</name>
    <dbReference type="NCBI Taxonomy" id="947166"/>
    <lineage>
        <taxon>Eukaryota</taxon>
        <taxon>Metazoa</taxon>
        <taxon>Ecdysozoa</taxon>
        <taxon>Tardigrada</taxon>
        <taxon>Eutardigrada</taxon>
        <taxon>Parachela</taxon>
        <taxon>Hypsibioidea</taxon>
        <taxon>Ramazzottiidae</taxon>
        <taxon>Ramazzottius</taxon>
    </lineage>
</organism>
<keyword evidence="5" id="KW-0539">Nucleus</keyword>
<dbReference type="InterPro" id="IPR022712">
    <property type="entry name" value="Beta_Casp"/>
</dbReference>
<dbReference type="Gene3D" id="3.60.15.10">
    <property type="entry name" value="Ribonuclease Z/Hydroxyacylglutathione hydrolase-like"/>
    <property type="match status" value="1"/>
</dbReference>
<dbReference type="PANTHER" id="PTHR46094:SF1">
    <property type="entry name" value="INTEGRATOR COMPLEX SUBUNIT 9"/>
    <property type="match status" value="1"/>
</dbReference>
<evidence type="ECO:0000256" key="2">
    <source>
        <dbReference type="ARBA" id="ARBA00004496"/>
    </source>
</evidence>
<dbReference type="EMBL" id="BDGG01000006">
    <property type="protein sequence ID" value="GAV00866.1"/>
    <property type="molecule type" value="Genomic_DNA"/>
</dbReference>
<comment type="similarity">
    <text evidence="3">Belongs to the metallo-beta-lactamase superfamily. RNA-metabolizing metallo-beta-lactamase-like family. INTS9 subfamily.</text>
</comment>
<evidence type="ECO:0000313" key="8">
    <source>
        <dbReference type="Proteomes" id="UP000186922"/>
    </source>
</evidence>
<comment type="subcellular location">
    <subcellularLocation>
        <location evidence="2">Cytoplasm</location>
    </subcellularLocation>
    <subcellularLocation>
        <location evidence="1">Nucleus</location>
    </subcellularLocation>
</comment>
<comment type="caution">
    <text evidence="7">The sequence shown here is derived from an EMBL/GenBank/DDBJ whole genome shotgun (WGS) entry which is preliminary data.</text>
</comment>
<keyword evidence="8" id="KW-1185">Reference proteome</keyword>
<dbReference type="AlphaFoldDB" id="A0A1D1VJ90"/>
<evidence type="ECO:0000256" key="3">
    <source>
        <dbReference type="ARBA" id="ARBA00006861"/>
    </source>
</evidence>
<sequence>MESSLRSLSASPNRPCFFLQYGDTFILLDCAWDFQPSLRFLPVTQIFTPTLSQLKPWEPAKSWYTDQPNELFENDARVLINGALQGEVPQFQYVDPADIHYILLSNFSQIYALPHLLNGKNFTGKIFATAPTIQLAKDIFQDLSHYLETYSTGTHAERWKSRDYFASLPPAFQQCRPALWKAVCSMEIFEASLKKIEVINFRQVIPLENSITITAFSSGFAMGSCNWTIESPNEKICYLSDSTTLTTHVAPIDLEDLKKADVMIVSSLNMEPTRVVGESLKVIGRTVVDTVKNGGNVLIPFSNPDVLIDLLEYFYLYLEDLPTTIPINVISATARSILSLSQVFSEWLAKEYRDKAYLPEEPFAHGEMVKNSRLKIFPSVDGKFSESYVVPCIVFCSHHSLRCGPAVHLMSQWKTSPKNCLIVTEPEFSVDELVAPYQPLAMKVQYLPMDTRLNLTQLSKVLGATEPKMVILHEKYLKEANGGGTEYGDAKLKCPVGTTVQTYSDQKGVALPIGHKWLKTVAHSAFLSSIPMQENSDTSGKKVLAGRIYGKILALDNEYILEPAIDHKKLPPVEPKYPLVCLEQGDAWKLVRLLMKEGLEDVVAKIPEGSQEAEIKSEKAGLIITVQQGRVEVATVRPTKETRAVLRKVMSVWRAPRVSAVYGVQEEDPSTLKVVAAPAGMGDSAMDVDPATVGPDLGLAIK</sequence>
<evidence type="ECO:0000259" key="6">
    <source>
        <dbReference type="SMART" id="SM01027"/>
    </source>
</evidence>
<keyword evidence="4" id="KW-0963">Cytoplasm</keyword>